<keyword evidence="3" id="KW-0479">Metal-binding</keyword>
<keyword evidence="2" id="KW-0662">Pyridine nucleotide biosynthesis</keyword>
<dbReference type="AlphaFoldDB" id="A0A3N4I5K8"/>
<protein>
    <recommendedName>
        <fullName evidence="6">nicotinamidase</fullName>
        <ecNumber evidence="6">3.5.1.19</ecNumber>
    </recommendedName>
    <alternativeName>
        <fullName evidence="7">Nicotinamide deamidase</fullName>
    </alternativeName>
</protein>
<proteinExistence type="inferred from homology"/>
<keyword evidence="4 9" id="KW-0378">Hydrolase</keyword>
<dbReference type="InterPro" id="IPR000868">
    <property type="entry name" value="Isochorismatase-like_dom"/>
</dbReference>
<evidence type="ECO:0000259" key="8">
    <source>
        <dbReference type="Pfam" id="PF00857"/>
    </source>
</evidence>
<dbReference type="OrthoDB" id="3341310at2759"/>
<sequence>MTPTPFHPALIVVDIQEDFLPPNGSLAVPNGLDIIPPVNALLELPFRLKVATKDNHPPTHISFCTSHAPPHNVPFSSTYTLVNPRNPEEKIQSRLWPQHCVQGTKGWEFPESLEVGRLDEMVLKGSDEKVEQYSGFAGPFRGAEAESSGEIGDAPDETELRRILVEGGVTHVYVVGLALDYCVKATALHAVERGFKTYVIREGTRAVDAAAVEEVYKELEEKGVGVISSDSEEVEWVKQLEK</sequence>
<name>A0A3N4I5K8_ASCIM</name>
<dbReference type="GO" id="GO:0046872">
    <property type="term" value="F:metal ion binding"/>
    <property type="evidence" value="ECO:0007669"/>
    <property type="project" value="UniProtKB-KW"/>
</dbReference>
<dbReference type="GO" id="GO:0019363">
    <property type="term" value="P:pyridine nucleotide biosynthetic process"/>
    <property type="evidence" value="ECO:0007669"/>
    <property type="project" value="UniProtKB-KW"/>
</dbReference>
<comment type="pathway">
    <text evidence="5">Cofactor biosynthesis; nicotinate biosynthesis; nicotinate from nicotinamide: step 1/1.</text>
</comment>
<dbReference type="EC" id="3.5.1.19" evidence="6"/>
<dbReference type="PANTHER" id="PTHR11080:SF2">
    <property type="entry name" value="LD05707P"/>
    <property type="match status" value="1"/>
</dbReference>
<dbReference type="Proteomes" id="UP000275078">
    <property type="component" value="Unassembled WGS sequence"/>
</dbReference>
<evidence type="ECO:0000313" key="9">
    <source>
        <dbReference type="EMBL" id="RPA81382.1"/>
    </source>
</evidence>
<dbReference type="Pfam" id="PF00857">
    <property type="entry name" value="Isochorismatase"/>
    <property type="match status" value="1"/>
</dbReference>
<evidence type="ECO:0000313" key="10">
    <source>
        <dbReference type="Proteomes" id="UP000275078"/>
    </source>
</evidence>
<organism evidence="9 10">
    <name type="scientific">Ascobolus immersus RN42</name>
    <dbReference type="NCBI Taxonomy" id="1160509"/>
    <lineage>
        <taxon>Eukaryota</taxon>
        <taxon>Fungi</taxon>
        <taxon>Dikarya</taxon>
        <taxon>Ascomycota</taxon>
        <taxon>Pezizomycotina</taxon>
        <taxon>Pezizomycetes</taxon>
        <taxon>Pezizales</taxon>
        <taxon>Ascobolaceae</taxon>
        <taxon>Ascobolus</taxon>
    </lineage>
</organism>
<evidence type="ECO:0000256" key="2">
    <source>
        <dbReference type="ARBA" id="ARBA00022642"/>
    </source>
</evidence>
<evidence type="ECO:0000256" key="6">
    <source>
        <dbReference type="ARBA" id="ARBA00039017"/>
    </source>
</evidence>
<dbReference type="GO" id="GO:0008936">
    <property type="term" value="F:nicotinamidase activity"/>
    <property type="evidence" value="ECO:0007669"/>
    <property type="project" value="UniProtKB-EC"/>
</dbReference>
<evidence type="ECO:0000256" key="4">
    <source>
        <dbReference type="ARBA" id="ARBA00022801"/>
    </source>
</evidence>
<reference evidence="9 10" key="1">
    <citation type="journal article" date="2018" name="Nat. Ecol. Evol.">
        <title>Pezizomycetes genomes reveal the molecular basis of ectomycorrhizal truffle lifestyle.</title>
        <authorList>
            <person name="Murat C."/>
            <person name="Payen T."/>
            <person name="Noel B."/>
            <person name="Kuo A."/>
            <person name="Morin E."/>
            <person name="Chen J."/>
            <person name="Kohler A."/>
            <person name="Krizsan K."/>
            <person name="Balestrini R."/>
            <person name="Da Silva C."/>
            <person name="Montanini B."/>
            <person name="Hainaut M."/>
            <person name="Levati E."/>
            <person name="Barry K.W."/>
            <person name="Belfiori B."/>
            <person name="Cichocki N."/>
            <person name="Clum A."/>
            <person name="Dockter R.B."/>
            <person name="Fauchery L."/>
            <person name="Guy J."/>
            <person name="Iotti M."/>
            <person name="Le Tacon F."/>
            <person name="Lindquist E.A."/>
            <person name="Lipzen A."/>
            <person name="Malagnac F."/>
            <person name="Mello A."/>
            <person name="Molinier V."/>
            <person name="Miyauchi S."/>
            <person name="Poulain J."/>
            <person name="Riccioni C."/>
            <person name="Rubini A."/>
            <person name="Sitrit Y."/>
            <person name="Splivallo R."/>
            <person name="Traeger S."/>
            <person name="Wang M."/>
            <person name="Zifcakova L."/>
            <person name="Wipf D."/>
            <person name="Zambonelli A."/>
            <person name="Paolocci F."/>
            <person name="Nowrousian M."/>
            <person name="Ottonello S."/>
            <person name="Baldrian P."/>
            <person name="Spatafora J.W."/>
            <person name="Henrissat B."/>
            <person name="Nagy L.G."/>
            <person name="Aury J.M."/>
            <person name="Wincker P."/>
            <person name="Grigoriev I.V."/>
            <person name="Bonfante P."/>
            <person name="Martin F.M."/>
        </authorList>
    </citation>
    <scope>NUCLEOTIDE SEQUENCE [LARGE SCALE GENOMIC DNA]</scope>
    <source>
        <strain evidence="9 10">RN42</strain>
    </source>
</reference>
<evidence type="ECO:0000256" key="7">
    <source>
        <dbReference type="ARBA" id="ARBA00043224"/>
    </source>
</evidence>
<keyword evidence="10" id="KW-1185">Reference proteome</keyword>
<dbReference type="InterPro" id="IPR036380">
    <property type="entry name" value="Isochorismatase-like_sf"/>
</dbReference>
<gene>
    <name evidence="9" type="ORF">BJ508DRAFT_306640</name>
</gene>
<accession>A0A3N4I5K8</accession>
<dbReference type="PANTHER" id="PTHR11080">
    <property type="entry name" value="PYRAZINAMIDASE/NICOTINAMIDASE"/>
    <property type="match status" value="1"/>
</dbReference>
<dbReference type="InterPro" id="IPR052347">
    <property type="entry name" value="Isochorismatase_Nicotinamidase"/>
</dbReference>
<feature type="domain" description="Isochorismatase-like" evidence="8">
    <location>
        <begin position="9"/>
        <end position="230"/>
    </location>
</feature>
<evidence type="ECO:0000256" key="1">
    <source>
        <dbReference type="ARBA" id="ARBA00006336"/>
    </source>
</evidence>
<dbReference type="Gene3D" id="3.40.50.850">
    <property type="entry name" value="Isochorismatase-like"/>
    <property type="match status" value="1"/>
</dbReference>
<dbReference type="EMBL" id="ML119680">
    <property type="protein sequence ID" value="RPA81382.1"/>
    <property type="molecule type" value="Genomic_DNA"/>
</dbReference>
<comment type="similarity">
    <text evidence="1">Belongs to the isochorismatase family.</text>
</comment>
<evidence type="ECO:0000256" key="5">
    <source>
        <dbReference type="ARBA" id="ARBA00037900"/>
    </source>
</evidence>
<dbReference type="SUPFAM" id="SSF52499">
    <property type="entry name" value="Isochorismatase-like hydrolases"/>
    <property type="match status" value="1"/>
</dbReference>
<evidence type="ECO:0000256" key="3">
    <source>
        <dbReference type="ARBA" id="ARBA00022723"/>
    </source>
</evidence>
<dbReference type="STRING" id="1160509.A0A3N4I5K8"/>